<keyword evidence="1" id="KW-1133">Transmembrane helix</keyword>
<dbReference type="AlphaFoldDB" id="A0A6C0KEE5"/>
<protein>
    <submittedName>
        <fullName evidence="2">Uncharacterized protein</fullName>
    </submittedName>
</protein>
<evidence type="ECO:0000313" key="2">
    <source>
        <dbReference type="EMBL" id="QHU15137.1"/>
    </source>
</evidence>
<feature type="transmembrane region" description="Helical" evidence="1">
    <location>
        <begin position="21"/>
        <end position="42"/>
    </location>
</feature>
<name>A0A6C0KEE5_9ZZZZ</name>
<reference evidence="2" key="1">
    <citation type="journal article" date="2020" name="Nature">
        <title>Giant virus diversity and host interactions through global metagenomics.</title>
        <authorList>
            <person name="Schulz F."/>
            <person name="Roux S."/>
            <person name="Paez-Espino D."/>
            <person name="Jungbluth S."/>
            <person name="Walsh D.A."/>
            <person name="Denef V.J."/>
            <person name="McMahon K.D."/>
            <person name="Konstantinidis K.T."/>
            <person name="Eloe-Fadrosh E.A."/>
            <person name="Kyrpides N.C."/>
            <person name="Woyke T."/>
        </authorList>
    </citation>
    <scope>NUCLEOTIDE SEQUENCE</scope>
    <source>
        <strain evidence="2">GVMAG-S-1102244-55</strain>
    </source>
</reference>
<dbReference type="EMBL" id="MN740850">
    <property type="protein sequence ID" value="QHU15137.1"/>
    <property type="molecule type" value="Genomic_DNA"/>
</dbReference>
<evidence type="ECO:0000256" key="1">
    <source>
        <dbReference type="SAM" id="Phobius"/>
    </source>
</evidence>
<keyword evidence="1" id="KW-0812">Transmembrane</keyword>
<keyword evidence="1" id="KW-0472">Membrane</keyword>
<sequence length="45" mass="5372">MKIVSLKEIWREKCTEKKELGYLKEFIWLIQCFLSVFLGQVASVH</sequence>
<accession>A0A6C0KEE5</accession>
<proteinExistence type="predicted"/>
<organism evidence="2">
    <name type="scientific">viral metagenome</name>
    <dbReference type="NCBI Taxonomy" id="1070528"/>
    <lineage>
        <taxon>unclassified sequences</taxon>
        <taxon>metagenomes</taxon>
        <taxon>organismal metagenomes</taxon>
    </lineage>
</organism>